<sequence length="51" mass="5792">MKKENKGANVKMMSVPDGCESRRNRMEVGRVLGSFILKSAQQEEALHHICF</sequence>
<dbReference type="AlphaFoldDB" id="A0A7I8KYJ1"/>
<evidence type="ECO:0000313" key="2">
    <source>
        <dbReference type="Proteomes" id="UP000663760"/>
    </source>
</evidence>
<dbReference type="EMBL" id="LR746272">
    <property type="protein sequence ID" value="CAA7402148.1"/>
    <property type="molecule type" value="Genomic_DNA"/>
</dbReference>
<dbReference type="Proteomes" id="UP000663760">
    <property type="component" value="Chromosome 9"/>
</dbReference>
<reference evidence="1" key="1">
    <citation type="submission" date="2020-02" db="EMBL/GenBank/DDBJ databases">
        <authorList>
            <person name="Scholz U."/>
            <person name="Mascher M."/>
            <person name="Fiebig A."/>
        </authorList>
    </citation>
    <scope>NUCLEOTIDE SEQUENCE</scope>
</reference>
<name>A0A7I8KYJ1_SPIIN</name>
<organism evidence="1 2">
    <name type="scientific">Spirodela intermedia</name>
    <name type="common">Intermediate duckweed</name>
    <dbReference type="NCBI Taxonomy" id="51605"/>
    <lineage>
        <taxon>Eukaryota</taxon>
        <taxon>Viridiplantae</taxon>
        <taxon>Streptophyta</taxon>
        <taxon>Embryophyta</taxon>
        <taxon>Tracheophyta</taxon>
        <taxon>Spermatophyta</taxon>
        <taxon>Magnoliopsida</taxon>
        <taxon>Liliopsida</taxon>
        <taxon>Araceae</taxon>
        <taxon>Lemnoideae</taxon>
        <taxon>Spirodela</taxon>
    </lineage>
</organism>
<protein>
    <submittedName>
        <fullName evidence="1">Uncharacterized protein</fullName>
    </submittedName>
</protein>
<proteinExistence type="predicted"/>
<keyword evidence="2" id="KW-1185">Reference proteome</keyword>
<accession>A0A7I8KYJ1</accession>
<gene>
    <name evidence="1" type="ORF">SI8410_09012826</name>
</gene>
<evidence type="ECO:0000313" key="1">
    <source>
        <dbReference type="EMBL" id="CAA7402148.1"/>
    </source>
</evidence>